<dbReference type="Proteomes" id="UP000018009">
    <property type="component" value="Unassembled WGS sequence"/>
</dbReference>
<name>R6JXV6_9FIRM</name>
<keyword evidence="1" id="KW-1277">Toxin-antitoxin system</keyword>
<evidence type="ECO:0000313" key="2">
    <source>
        <dbReference type="EMBL" id="CDB62616.1"/>
    </source>
</evidence>
<proteinExistence type="predicted"/>
<dbReference type="InterPro" id="IPR007712">
    <property type="entry name" value="RelE/ParE_toxin"/>
</dbReference>
<organism evidence="2 3">
    <name type="scientific">[Clostridium] clostridioforme CAG:132</name>
    <dbReference type="NCBI Taxonomy" id="1263065"/>
    <lineage>
        <taxon>Bacteria</taxon>
        <taxon>Bacillati</taxon>
        <taxon>Bacillota</taxon>
        <taxon>Clostridia</taxon>
        <taxon>Lachnospirales</taxon>
        <taxon>Lachnospiraceae</taxon>
        <taxon>Enterocloster</taxon>
    </lineage>
</organism>
<dbReference type="Pfam" id="PF05016">
    <property type="entry name" value="ParE_toxin"/>
    <property type="match status" value="1"/>
</dbReference>
<reference evidence="2" key="1">
    <citation type="submission" date="2012-11" db="EMBL/GenBank/DDBJ databases">
        <title>Dependencies among metagenomic species, viruses, plasmids and units of genetic variation.</title>
        <authorList>
            <person name="Nielsen H.B."/>
            <person name="Almeida M."/>
            <person name="Juncker A.S."/>
            <person name="Rasmussen S."/>
            <person name="Li J."/>
            <person name="Sunagawa S."/>
            <person name="Plichta D."/>
            <person name="Gautier L."/>
            <person name="Le Chatelier E."/>
            <person name="Peletier E."/>
            <person name="Bonde I."/>
            <person name="Nielsen T."/>
            <person name="Manichanh C."/>
            <person name="Arumugam M."/>
            <person name="Batto J."/>
            <person name="Santos M.B.Q.D."/>
            <person name="Blom N."/>
            <person name="Borruel N."/>
            <person name="Burgdorf K.S."/>
            <person name="Boumezbeur F."/>
            <person name="Casellas F."/>
            <person name="Dore J."/>
            <person name="Guarner F."/>
            <person name="Hansen T."/>
            <person name="Hildebrand F."/>
            <person name="Kaas R.S."/>
            <person name="Kennedy S."/>
            <person name="Kristiansen K."/>
            <person name="Kultima J.R."/>
            <person name="Leonard P."/>
            <person name="Levenez F."/>
            <person name="Lund O."/>
            <person name="Moumen B."/>
            <person name="Le Paslier D."/>
            <person name="Pons N."/>
            <person name="Pedersen O."/>
            <person name="Prifti E."/>
            <person name="Qin J."/>
            <person name="Raes J."/>
            <person name="Tap J."/>
            <person name="Tims S."/>
            <person name="Ussery D.W."/>
            <person name="Yamada T."/>
            <person name="MetaHit consortium"/>
            <person name="Renault P."/>
            <person name="Sicheritz-Ponten T."/>
            <person name="Bork P."/>
            <person name="Wang J."/>
            <person name="Brunak S."/>
            <person name="Ehrlich S.D."/>
        </authorList>
    </citation>
    <scope>NUCLEOTIDE SEQUENCE [LARGE SCALE GENOMIC DNA]</scope>
</reference>
<dbReference type="EMBL" id="CBDY010000184">
    <property type="protein sequence ID" value="CDB62616.1"/>
    <property type="molecule type" value="Genomic_DNA"/>
</dbReference>
<sequence>MLRQAECRMQLPHLQSSGRIIDIMQYKVQITDKALADMEEIYSYIAEQLQASENAMGQYNRIAKAIEGLDMFPERVRVMESEPEHSMGLRQFPIDNFSAFYVIEDYKVVVVRVLYSASDISRRLLER</sequence>
<evidence type="ECO:0000256" key="1">
    <source>
        <dbReference type="ARBA" id="ARBA00022649"/>
    </source>
</evidence>
<evidence type="ECO:0008006" key="4">
    <source>
        <dbReference type="Google" id="ProtNLM"/>
    </source>
</evidence>
<dbReference type="AlphaFoldDB" id="R6JXV6"/>
<evidence type="ECO:0000313" key="3">
    <source>
        <dbReference type="Proteomes" id="UP000018009"/>
    </source>
</evidence>
<dbReference type="InterPro" id="IPR035093">
    <property type="entry name" value="RelE/ParE_toxin_dom_sf"/>
</dbReference>
<protein>
    <recommendedName>
        <fullName evidence="4">Type II toxin-antitoxin system RelE/ParE family toxin</fullName>
    </recommendedName>
</protein>
<gene>
    <name evidence="2" type="ORF">BN486_02622</name>
</gene>
<comment type="caution">
    <text evidence="2">The sequence shown here is derived from an EMBL/GenBank/DDBJ whole genome shotgun (WGS) entry which is preliminary data.</text>
</comment>
<dbReference type="Gene3D" id="3.30.2310.20">
    <property type="entry name" value="RelE-like"/>
    <property type="match status" value="1"/>
</dbReference>
<accession>R6JXV6</accession>